<keyword evidence="1" id="KW-0472">Membrane</keyword>
<evidence type="ECO:0000313" key="2">
    <source>
        <dbReference type="EMBL" id="SUM43178.1"/>
    </source>
</evidence>
<evidence type="ECO:0000313" key="4">
    <source>
        <dbReference type="Proteomes" id="UP000254047"/>
    </source>
</evidence>
<reference evidence="3 5" key="2">
    <citation type="submission" date="2019-04" db="EMBL/GenBank/DDBJ databases">
        <title>Genomic characterization of Staphylococcus petrasii strains.</title>
        <authorList>
            <person name="Vrbovska V."/>
            <person name="Kovarovic V."/>
            <person name="Maslanova I."/>
            <person name="Indrakova A."/>
            <person name="Petras P."/>
            <person name="Sedo O."/>
            <person name="Svec P."/>
            <person name="Fisarova L."/>
            <person name="Sedlacek I."/>
            <person name="Doskar J."/>
            <person name="Pantucek R."/>
        </authorList>
    </citation>
    <scope>NUCLEOTIDE SEQUENCE [LARGE SCALE GENOMIC DNA]</scope>
    <source>
        <strain evidence="3 5">P5404</strain>
    </source>
</reference>
<feature type="transmembrane region" description="Helical" evidence="1">
    <location>
        <begin position="40"/>
        <end position="61"/>
    </location>
</feature>
<dbReference type="GeneID" id="48901463"/>
<gene>
    <name evidence="3" type="ORF">BJR09_01790</name>
    <name evidence="2" type="ORF">NCTC13830_00703</name>
</gene>
<dbReference type="Proteomes" id="UP000297598">
    <property type="component" value="Unassembled WGS sequence"/>
</dbReference>
<evidence type="ECO:0000313" key="5">
    <source>
        <dbReference type="Proteomes" id="UP000297598"/>
    </source>
</evidence>
<evidence type="ECO:0000313" key="3">
    <source>
        <dbReference type="EMBL" id="TGE19136.1"/>
    </source>
</evidence>
<protein>
    <recommendedName>
        <fullName evidence="6">Mid2-like cell wall stress sensor domain protein</fullName>
    </recommendedName>
</protein>
<accession>A0A380FYV4</accession>
<dbReference type="AlphaFoldDB" id="A0A380FYV4"/>
<name>A0A380FYV4_9STAP</name>
<reference evidence="2 4" key="1">
    <citation type="submission" date="2018-06" db="EMBL/GenBank/DDBJ databases">
        <authorList>
            <consortium name="Pathogen Informatics"/>
            <person name="Doyle S."/>
        </authorList>
    </citation>
    <scope>NUCLEOTIDE SEQUENCE [LARGE SCALE GENOMIC DNA]</scope>
    <source>
        <strain evidence="2 4">NCTC13830</strain>
    </source>
</reference>
<accession>A0A5F1B2V4</accession>
<organism evidence="2 4">
    <name type="scientific">Staphylococcus petrasii</name>
    <dbReference type="NCBI Taxonomy" id="1276936"/>
    <lineage>
        <taxon>Bacteria</taxon>
        <taxon>Bacillati</taxon>
        <taxon>Bacillota</taxon>
        <taxon>Bacilli</taxon>
        <taxon>Bacillales</taxon>
        <taxon>Staphylococcaceae</taxon>
        <taxon>Staphylococcus</taxon>
    </lineage>
</organism>
<dbReference type="Proteomes" id="UP000254047">
    <property type="component" value="Unassembled WGS sequence"/>
</dbReference>
<evidence type="ECO:0000256" key="1">
    <source>
        <dbReference type="SAM" id="Phobius"/>
    </source>
</evidence>
<evidence type="ECO:0008006" key="6">
    <source>
        <dbReference type="Google" id="ProtNLM"/>
    </source>
</evidence>
<sequence>MSVMIGIVLIIVLLLLSLIPNYKAMKQAQSQGVKSTRFTIMVGVDLILIVLLVVTIILKLII</sequence>
<keyword evidence="1" id="KW-0812">Transmembrane</keyword>
<keyword evidence="1" id="KW-1133">Transmembrane helix</keyword>
<dbReference type="EMBL" id="SRLS01000002">
    <property type="protein sequence ID" value="TGE19136.1"/>
    <property type="molecule type" value="Genomic_DNA"/>
</dbReference>
<dbReference type="RefSeq" id="WP_103298632.1">
    <property type="nucleotide sequence ID" value="NZ_AP040368.1"/>
</dbReference>
<keyword evidence="5" id="KW-1185">Reference proteome</keyword>
<proteinExistence type="predicted"/>
<dbReference type="EMBL" id="UHDO01000001">
    <property type="protein sequence ID" value="SUM43178.1"/>
    <property type="molecule type" value="Genomic_DNA"/>
</dbReference>